<comment type="caution">
    <text evidence="2">The sequence shown here is derived from an EMBL/GenBank/DDBJ whole genome shotgun (WGS) entry which is preliminary data.</text>
</comment>
<feature type="domain" description="DUF6883" evidence="1">
    <location>
        <begin position="8"/>
        <end position="104"/>
    </location>
</feature>
<dbReference type="RefSeq" id="WP_046661734.1">
    <property type="nucleotide sequence ID" value="NZ_BHVQ01000012.1"/>
</dbReference>
<gene>
    <name evidence="2" type="ORF">MiTs_01418</name>
</gene>
<dbReference type="Pfam" id="PF21814">
    <property type="entry name" value="DUF6883"/>
    <property type="match status" value="1"/>
</dbReference>
<reference evidence="2 3" key="1">
    <citation type="submission" date="2018-09" db="EMBL/GenBank/DDBJ databases">
        <title>Evolutionary history of phycoerythrin pigmentation in the water bloom-forming cyanobacterium Microcystis aeruginosa.</title>
        <authorList>
            <person name="Tanabe Y."/>
            <person name="Tanabe Y."/>
            <person name="Yamaguchi H."/>
        </authorList>
    </citation>
    <scope>NUCLEOTIDE SEQUENCE [LARGE SCALE GENOMIC DNA]</scope>
    <source>
        <strain evidence="2 3">NIES-2521</strain>
    </source>
</reference>
<proteinExistence type="predicted"/>
<organism evidence="2 3">
    <name type="scientific">Microcystis aeruginosa NIES-2521</name>
    <dbReference type="NCBI Taxonomy" id="2303983"/>
    <lineage>
        <taxon>Bacteria</taxon>
        <taxon>Bacillati</taxon>
        <taxon>Cyanobacteriota</taxon>
        <taxon>Cyanophyceae</taxon>
        <taxon>Oscillatoriophycideae</taxon>
        <taxon>Chroococcales</taxon>
        <taxon>Microcystaceae</taxon>
        <taxon>Microcystis</taxon>
    </lineage>
</organism>
<accession>A0A5A5S262</accession>
<evidence type="ECO:0000313" key="3">
    <source>
        <dbReference type="Proteomes" id="UP000324689"/>
    </source>
</evidence>
<dbReference type="Proteomes" id="UP000324689">
    <property type="component" value="Unassembled WGS sequence"/>
</dbReference>
<dbReference type="AlphaFoldDB" id="A0A5A5S262"/>
<protein>
    <recommendedName>
        <fullName evidence="1">DUF6883 domain-containing protein</fullName>
    </recommendedName>
</protein>
<evidence type="ECO:0000259" key="1">
    <source>
        <dbReference type="Pfam" id="PF21814"/>
    </source>
</evidence>
<evidence type="ECO:0000313" key="2">
    <source>
        <dbReference type="EMBL" id="GCA79427.1"/>
    </source>
</evidence>
<name>A0A5A5S262_MICAE</name>
<dbReference type="InterPro" id="IPR049250">
    <property type="entry name" value="DUF6883"/>
</dbReference>
<dbReference type="EMBL" id="BHVQ01000012">
    <property type="protein sequence ID" value="GCA79427.1"/>
    <property type="molecule type" value="Genomic_DNA"/>
</dbReference>
<sequence>MPYLDVNAIISETKLTQYLLVFLPKDDKSQYLALGGYTLGNWQELERDLRQQILTLEATPTTKTRYGQKYKITGELTAPNGRILPIKTIWMVTDRETKFVTLFPS</sequence>